<dbReference type="Proteomes" id="UP001603857">
    <property type="component" value="Unassembled WGS sequence"/>
</dbReference>
<dbReference type="SUPFAM" id="SSF51197">
    <property type="entry name" value="Clavaminate synthase-like"/>
    <property type="match status" value="1"/>
</dbReference>
<reference evidence="5 6" key="1">
    <citation type="submission" date="2024-08" db="EMBL/GenBank/DDBJ databases">
        <title>Insights into the chromosomal genome structure of Flemingia macrophylla.</title>
        <authorList>
            <person name="Ding Y."/>
            <person name="Zhao Y."/>
            <person name="Bi W."/>
            <person name="Wu M."/>
            <person name="Zhao G."/>
            <person name="Gong Y."/>
            <person name="Li W."/>
            <person name="Zhang P."/>
        </authorList>
    </citation>
    <scope>NUCLEOTIDE SEQUENCE [LARGE SCALE GENOMIC DNA]</scope>
    <source>
        <strain evidence="5">DYQJB</strain>
        <tissue evidence="5">Leaf</tissue>
    </source>
</reference>
<evidence type="ECO:0000256" key="1">
    <source>
        <dbReference type="ARBA" id="ARBA00022723"/>
    </source>
</evidence>
<dbReference type="PANTHER" id="PTHR10209:SF460">
    <property type="entry name" value="FE2OG DIOXYGENASE DOMAIN-CONTAINING PROTEIN"/>
    <property type="match status" value="1"/>
</dbReference>
<organism evidence="5 6">
    <name type="scientific">Flemingia macrophylla</name>
    <dbReference type="NCBI Taxonomy" id="520843"/>
    <lineage>
        <taxon>Eukaryota</taxon>
        <taxon>Viridiplantae</taxon>
        <taxon>Streptophyta</taxon>
        <taxon>Embryophyta</taxon>
        <taxon>Tracheophyta</taxon>
        <taxon>Spermatophyta</taxon>
        <taxon>Magnoliopsida</taxon>
        <taxon>eudicotyledons</taxon>
        <taxon>Gunneridae</taxon>
        <taxon>Pentapetalae</taxon>
        <taxon>rosids</taxon>
        <taxon>fabids</taxon>
        <taxon>Fabales</taxon>
        <taxon>Fabaceae</taxon>
        <taxon>Papilionoideae</taxon>
        <taxon>50 kb inversion clade</taxon>
        <taxon>NPAAA clade</taxon>
        <taxon>indigoferoid/millettioid clade</taxon>
        <taxon>Phaseoleae</taxon>
        <taxon>Flemingia</taxon>
    </lineage>
</organism>
<protein>
    <recommendedName>
        <fullName evidence="4">Non-haem dioxygenase N-terminal domain-containing protein</fullName>
    </recommendedName>
</protein>
<proteinExistence type="predicted"/>
<sequence length="150" mass="17118">MASAAAISSSEPEPKVHASEISSIKVLAESKGTSLIPSTYHSMKEIHDDVSDELEASIPVIDFSLLSSHHPQVHANIKHQLGKACAEWGFFMLTNHGIPEKLMEEMMNKSREFHDLPIEEKEGQINQKREVRKTYYRKRIVWKDNTMMGW</sequence>
<dbReference type="GO" id="GO:0046872">
    <property type="term" value="F:metal ion binding"/>
    <property type="evidence" value="ECO:0007669"/>
    <property type="project" value="UniProtKB-KW"/>
</dbReference>
<keyword evidence="6" id="KW-1185">Reference proteome</keyword>
<dbReference type="InterPro" id="IPR027443">
    <property type="entry name" value="IPNS-like_sf"/>
</dbReference>
<dbReference type="AlphaFoldDB" id="A0ABD1MUX6"/>
<keyword evidence="1" id="KW-0479">Metal-binding</keyword>
<dbReference type="Pfam" id="PF14226">
    <property type="entry name" value="DIOX_N"/>
    <property type="match status" value="1"/>
</dbReference>
<accession>A0ABD1MUX6</accession>
<evidence type="ECO:0000259" key="4">
    <source>
        <dbReference type="Pfam" id="PF14226"/>
    </source>
</evidence>
<keyword evidence="2" id="KW-0560">Oxidoreductase</keyword>
<evidence type="ECO:0000313" key="5">
    <source>
        <dbReference type="EMBL" id="KAL2339622.1"/>
    </source>
</evidence>
<dbReference type="GO" id="GO:0016491">
    <property type="term" value="F:oxidoreductase activity"/>
    <property type="evidence" value="ECO:0007669"/>
    <property type="project" value="UniProtKB-KW"/>
</dbReference>
<dbReference type="Gene3D" id="2.60.120.330">
    <property type="entry name" value="B-lactam Antibiotic, Isopenicillin N Synthase, Chain"/>
    <property type="match status" value="1"/>
</dbReference>
<evidence type="ECO:0000313" key="6">
    <source>
        <dbReference type="Proteomes" id="UP001603857"/>
    </source>
</evidence>
<comment type="caution">
    <text evidence="5">The sequence shown here is derived from an EMBL/GenBank/DDBJ whole genome shotgun (WGS) entry which is preliminary data.</text>
</comment>
<dbReference type="InterPro" id="IPR026992">
    <property type="entry name" value="DIOX_N"/>
</dbReference>
<dbReference type="PANTHER" id="PTHR10209">
    <property type="entry name" value="OXIDOREDUCTASE, 2OG-FE II OXYGENASE FAMILY PROTEIN"/>
    <property type="match status" value="1"/>
</dbReference>
<evidence type="ECO:0000256" key="3">
    <source>
        <dbReference type="ARBA" id="ARBA00023004"/>
    </source>
</evidence>
<name>A0ABD1MUX6_9FABA</name>
<gene>
    <name evidence="5" type="ORF">Fmac_007562</name>
</gene>
<dbReference type="EMBL" id="JBGMDY010000003">
    <property type="protein sequence ID" value="KAL2339622.1"/>
    <property type="molecule type" value="Genomic_DNA"/>
</dbReference>
<feature type="domain" description="Non-haem dioxygenase N-terminal" evidence="4">
    <location>
        <begin position="58"/>
        <end position="128"/>
    </location>
</feature>
<evidence type="ECO:0000256" key="2">
    <source>
        <dbReference type="ARBA" id="ARBA00023002"/>
    </source>
</evidence>
<keyword evidence="3" id="KW-0408">Iron</keyword>